<evidence type="ECO:0000259" key="8">
    <source>
        <dbReference type="Pfam" id="PF12704"/>
    </source>
</evidence>
<feature type="transmembrane region" description="Helical" evidence="6">
    <location>
        <begin position="331"/>
        <end position="355"/>
    </location>
</feature>
<accession>A0ABT8KVD0</accession>
<dbReference type="RefSeq" id="WP_346754759.1">
    <property type="nucleotide sequence ID" value="NZ_JAUJEA010000012.1"/>
</dbReference>
<organism evidence="9 10">
    <name type="scientific">Splendidivirga corallicola</name>
    <dbReference type="NCBI Taxonomy" id="3051826"/>
    <lineage>
        <taxon>Bacteria</taxon>
        <taxon>Pseudomonadati</taxon>
        <taxon>Bacteroidota</taxon>
        <taxon>Cytophagia</taxon>
        <taxon>Cytophagales</taxon>
        <taxon>Splendidivirgaceae</taxon>
        <taxon>Splendidivirga</taxon>
    </lineage>
</organism>
<feature type="transmembrane region" description="Helical" evidence="6">
    <location>
        <begin position="375"/>
        <end position="398"/>
    </location>
</feature>
<gene>
    <name evidence="9" type="ORF">QQ008_25320</name>
</gene>
<dbReference type="Pfam" id="PF02687">
    <property type="entry name" value="FtsX"/>
    <property type="match status" value="2"/>
</dbReference>
<name>A0ABT8KVD0_9BACT</name>
<feature type="domain" description="ABC3 transporter permease C-terminal" evidence="7">
    <location>
        <begin position="286"/>
        <end position="401"/>
    </location>
</feature>
<dbReference type="Pfam" id="PF12704">
    <property type="entry name" value="MacB_PCD"/>
    <property type="match status" value="2"/>
</dbReference>
<evidence type="ECO:0000256" key="3">
    <source>
        <dbReference type="ARBA" id="ARBA00022692"/>
    </source>
</evidence>
<feature type="transmembrane region" description="Helical" evidence="6">
    <location>
        <begin position="280"/>
        <end position="302"/>
    </location>
</feature>
<keyword evidence="3 6" id="KW-0812">Transmembrane</keyword>
<feature type="domain" description="ABC3 transporter permease C-terminal" evidence="7">
    <location>
        <begin position="669"/>
        <end position="782"/>
    </location>
</feature>
<keyword evidence="2" id="KW-1003">Cell membrane</keyword>
<feature type="domain" description="MacB-like periplasmic core" evidence="8">
    <location>
        <begin position="20"/>
        <end position="236"/>
    </location>
</feature>
<evidence type="ECO:0000313" key="9">
    <source>
        <dbReference type="EMBL" id="MDN5204736.1"/>
    </source>
</evidence>
<evidence type="ECO:0000256" key="5">
    <source>
        <dbReference type="ARBA" id="ARBA00023136"/>
    </source>
</evidence>
<feature type="transmembrane region" description="Helical" evidence="6">
    <location>
        <begin position="718"/>
        <end position="737"/>
    </location>
</feature>
<dbReference type="EMBL" id="JAUJEA010000012">
    <property type="protein sequence ID" value="MDN5204736.1"/>
    <property type="molecule type" value="Genomic_DNA"/>
</dbReference>
<evidence type="ECO:0000256" key="6">
    <source>
        <dbReference type="SAM" id="Phobius"/>
    </source>
</evidence>
<comment type="caution">
    <text evidence="9">The sequence shown here is derived from an EMBL/GenBank/DDBJ whole genome shotgun (WGS) entry which is preliminary data.</text>
</comment>
<sequence length="789" mass="89171">MLRNYIKIAYRNLLKNKIFSLINICGLAVGLTCGLFIFLVVRFELSFDGFHDDGSLIYRVNTNSSDGNLDPGSPKGLLNMIKDEFPEVEKVAVVEKLNPDKTQIEVEGILSREKNICFTNREFYEIFNFPLVPGSHLDLMDEPNYVLIEETLADKYFNGNAIGKKITLNNQFELEVAGVLKNLPKNTDLPVSIAVSLATKIVDEESFAPTNLWGFHSFYQTFIKLKAGTAPHVIQSRFEPMVAKYLGEKNIKHRYFKLQALKDIHFEHGNFNDRTASKEVLLSLMLVGGFIIVIACINFINLTTAQAVKRAKEVGIRKAIGGTRAKLMGQFLLEALILIILAAALAYTLASVLVPKLQILTFLSIDQTTLNQPESLLFLLISMFFILVCAGVYPALILSRFKPSEAFTYGLNKRLSGGTMLRKALVIFQFTITQILIIGTIIIMAQLNYFEKRSMGFNKEAILTVDIPHPDLEKLTTIKKELLRNSNISKISYGLNTPSAVINRHWGSYYHTTMEKNASMEIKYVDEDYLSIFGLKLLAGRNISDADDDEDILVNEALLRSIGMEDPHSAIGERIDYWGNSATVVGVIQDFHNLSFHDQIYPIIMVRAITMQQKASFQINMEQAEASIKAIEKQWKKAFPDYFFTYSFLDSDLETYYDKERRFSGLVTFFAGVAIFIAVLGLLGLISFVTLQKAKEIGIRKVFGAGISNILYLLSKDFFWLVMIAFLLSIPVAYWAMNTWLENFIYKIDLQVWMFAAGLSIALMLSWLTIGFKAVRASRMNPVDSLKYE</sequence>
<dbReference type="PANTHER" id="PTHR30572:SF18">
    <property type="entry name" value="ABC-TYPE MACROLIDE FAMILY EXPORT SYSTEM PERMEASE COMPONENT 2"/>
    <property type="match status" value="1"/>
</dbReference>
<dbReference type="PANTHER" id="PTHR30572">
    <property type="entry name" value="MEMBRANE COMPONENT OF TRANSPORTER-RELATED"/>
    <property type="match status" value="1"/>
</dbReference>
<evidence type="ECO:0000256" key="2">
    <source>
        <dbReference type="ARBA" id="ARBA00022475"/>
    </source>
</evidence>
<protein>
    <submittedName>
        <fullName evidence="9">ABC transporter permease</fullName>
    </submittedName>
</protein>
<feature type="transmembrane region" description="Helical" evidence="6">
    <location>
        <begin position="666"/>
        <end position="691"/>
    </location>
</feature>
<keyword evidence="10" id="KW-1185">Reference proteome</keyword>
<keyword evidence="5 6" id="KW-0472">Membrane</keyword>
<evidence type="ECO:0000256" key="4">
    <source>
        <dbReference type="ARBA" id="ARBA00022989"/>
    </source>
</evidence>
<evidence type="ECO:0000313" key="10">
    <source>
        <dbReference type="Proteomes" id="UP001172082"/>
    </source>
</evidence>
<evidence type="ECO:0000256" key="1">
    <source>
        <dbReference type="ARBA" id="ARBA00004651"/>
    </source>
</evidence>
<dbReference type="InterPro" id="IPR003838">
    <property type="entry name" value="ABC3_permease_C"/>
</dbReference>
<feature type="transmembrane region" description="Helical" evidence="6">
    <location>
        <begin position="424"/>
        <end position="445"/>
    </location>
</feature>
<feature type="transmembrane region" description="Helical" evidence="6">
    <location>
        <begin position="752"/>
        <end position="772"/>
    </location>
</feature>
<evidence type="ECO:0000259" key="7">
    <source>
        <dbReference type="Pfam" id="PF02687"/>
    </source>
</evidence>
<proteinExistence type="predicted"/>
<dbReference type="Proteomes" id="UP001172082">
    <property type="component" value="Unassembled WGS sequence"/>
</dbReference>
<feature type="transmembrane region" description="Helical" evidence="6">
    <location>
        <begin position="21"/>
        <end position="41"/>
    </location>
</feature>
<reference evidence="9" key="1">
    <citation type="submission" date="2023-06" db="EMBL/GenBank/DDBJ databases">
        <title>Genomic of Parafulvivirga corallium.</title>
        <authorList>
            <person name="Wang G."/>
        </authorList>
    </citation>
    <scope>NUCLEOTIDE SEQUENCE</scope>
    <source>
        <strain evidence="9">BMA10</strain>
    </source>
</reference>
<comment type="subcellular location">
    <subcellularLocation>
        <location evidence="1">Cell membrane</location>
        <topology evidence="1">Multi-pass membrane protein</topology>
    </subcellularLocation>
</comment>
<dbReference type="InterPro" id="IPR050250">
    <property type="entry name" value="Macrolide_Exporter_MacB"/>
</dbReference>
<dbReference type="InterPro" id="IPR025857">
    <property type="entry name" value="MacB_PCD"/>
</dbReference>
<keyword evidence="4 6" id="KW-1133">Transmembrane helix</keyword>
<feature type="domain" description="MacB-like periplasmic core" evidence="8">
    <location>
        <begin position="501"/>
        <end position="615"/>
    </location>
</feature>